<accession>A0AAN7T1A3</accession>
<comment type="caution">
    <text evidence="2">The sequence shown here is derived from an EMBL/GenBank/DDBJ whole genome shotgun (WGS) entry which is preliminary data.</text>
</comment>
<dbReference type="EMBL" id="JAVRRJ010000003">
    <property type="protein sequence ID" value="KAK5086673.1"/>
    <property type="molecule type" value="Genomic_DNA"/>
</dbReference>
<name>A0AAN7T1A3_9EURO</name>
<gene>
    <name evidence="2" type="ORF">LTR05_003841</name>
</gene>
<reference evidence="2 3" key="1">
    <citation type="submission" date="2023-08" db="EMBL/GenBank/DDBJ databases">
        <title>Black Yeasts Isolated from many extreme environments.</title>
        <authorList>
            <person name="Coleine C."/>
            <person name="Stajich J.E."/>
            <person name="Selbmann L."/>
        </authorList>
    </citation>
    <scope>NUCLEOTIDE SEQUENCE [LARGE SCALE GENOMIC DNA]</scope>
    <source>
        <strain evidence="2 3">CCFEE 5910</strain>
    </source>
</reference>
<organism evidence="2 3">
    <name type="scientific">Lithohypha guttulata</name>
    <dbReference type="NCBI Taxonomy" id="1690604"/>
    <lineage>
        <taxon>Eukaryota</taxon>
        <taxon>Fungi</taxon>
        <taxon>Dikarya</taxon>
        <taxon>Ascomycota</taxon>
        <taxon>Pezizomycotina</taxon>
        <taxon>Eurotiomycetes</taxon>
        <taxon>Chaetothyriomycetidae</taxon>
        <taxon>Chaetothyriales</taxon>
        <taxon>Trichomeriaceae</taxon>
        <taxon>Lithohypha</taxon>
    </lineage>
</organism>
<dbReference type="AlphaFoldDB" id="A0AAN7T1A3"/>
<protein>
    <submittedName>
        <fullName evidence="2">Uncharacterized protein</fullName>
    </submittedName>
</protein>
<proteinExistence type="predicted"/>
<sequence>MNSARNLVDEIASIGALDRQRSNGQDGEGMDDRMDFDSKHQHSQGGAIPVSAPNHLSGSALKLVVVNRAARDDLANRLNEAKNCFLDLCERQLSDLLDAAPSGSQTDIEDVDKLLVEMRAVRRCMETMVAIEKALAES</sequence>
<evidence type="ECO:0000313" key="3">
    <source>
        <dbReference type="Proteomes" id="UP001309876"/>
    </source>
</evidence>
<dbReference type="Proteomes" id="UP001309876">
    <property type="component" value="Unassembled WGS sequence"/>
</dbReference>
<feature type="compositionally biased region" description="Basic and acidic residues" evidence="1">
    <location>
        <begin position="30"/>
        <end position="40"/>
    </location>
</feature>
<keyword evidence="3" id="KW-1185">Reference proteome</keyword>
<evidence type="ECO:0000313" key="2">
    <source>
        <dbReference type="EMBL" id="KAK5086673.1"/>
    </source>
</evidence>
<evidence type="ECO:0000256" key="1">
    <source>
        <dbReference type="SAM" id="MobiDB-lite"/>
    </source>
</evidence>
<feature type="region of interest" description="Disordered" evidence="1">
    <location>
        <begin position="16"/>
        <end position="53"/>
    </location>
</feature>